<dbReference type="RefSeq" id="WP_123609169.1">
    <property type="nucleotide sequence ID" value="NZ_RJVG01000004.1"/>
</dbReference>
<dbReference type="OrthoDB" id="9788659at2"/>
<dbReference type="Pfam" id="PF00069">
    <property type="entry name" value="Pkinase"/>
    <property type="match status" value="1"/>
</dbReference>
<proteinExistence type="predicted"/>
<gene>
    <name evidence="12" type="ORF">EDD66_104263</name>
</gene>
<keyword evidence="13" id="KW-1185">Reference proteome</keyword>
<evidence type="ECO:0000259" key="11">
    <source>
        <dbReference type="PROSITE" id="PS50011"/>
    </source>
</evidence>
<dbReference type="PROSITE" id="PS50011">
    <property type="entry name" value="PROTEIN_KINASE_DOM"/>
    <property type="match status" value="1"/>
</dbReference>
<dbReference type="Proteomes" id="UP000273083">
    <property type="component" value="Unassembled WGS sequence"/>
</dbReference>
<evidence type="ECO:0000256" key="5">
    <source>
        <dbReference type="ARBA" id="ARBA00022777"/>
    </source>
</evidence>
<feature type="domain" description="Protein kinase" evidence="11">
    <location>
        <begin position="12"/>
        <end position="271"/>
    </location>
</feature>
<comment type="catalytic activity">
    <reaction evidence="7">
        <text>L-threonyl-[protein] + ATP = O-phospho-L-threonyl-[protein] + ADP + H(+)</text>
        <dbReference type="Rhea" id="RHEA:46608"/>
        <dbReference type="Rhea" id="RHEA-COMP:11060"/>
        <dbReference type="Rhea" id="RHEA-COMP:11605"/>
        <dbReference type="ChEBI" id="CHEBI:15378"/>
        <dbReference type="ChEBI" id="CHEBI:30013"/>
        <dbReference type="ChEBI" id="CHEBI:30616"/>
        <dbReference type="ChEBI" id="CHEBI:61977"/>
        <dbReference type="ChEBI" id="CHEBI:456216"/>
        <dbReference type="EC" id="2.7.11.1"/>
    </reaction>
</comment>
<keyword evidence="10" id="KW-0812">Transmembrane</keyword>
<keyword evidence="2" id="KW-0723">Serine/threonine-protein kinase</keyword>
<keyword evidence="5 12" id="KW-0418">Kinase</keyword>
<dbReference type="Gene3D" id="1.10.510.10">
    <property type="entry name" value="Transferase(Phosphotransferase) domain 1"/>
    <property type="match status" value="1"/>
</dbReference>
<evidence type="ECO:0000256" key="6">
    <source>
        <dbReference type="ARBA" id="ARBA00022840"/>
    </source>
</evidence>
<dbReference type="SMART" id="SM00220">
    <property type="entry name" value="S_TKc"/>
    <property type="match status" value="1"/>
</dbReference>
<dbReference type="PANTHER" id="PTHR24363">
    <property type="entry name" value="SERINE/THREONINE PROTEIN KINASE"/>
    <property type="match status" value="1"/>
</dbReference>
<sequence length="589" mass="67387">MLEIGSVIDGKYKILNIIGKGGMSVVYLAMNEKANKQWAIKEVRKDGVQNFEVVKQGLIVETDMLKKLKHPNLPSIVDVIESEGTLLIVMDYIEGKPLSDYLVDQKAMPQEEVIEWAKQLCDVLGYLHTRKPPIIYRDMKPSNIMLKPDGNVTLIDFGTAREFKESNIEDTTCLGTQGYAAPEQFGGQGQTDARTDIYCLGATLYHLVTGHNPSEPPYEIYPIKTWDPALSSGLENIILRCTQRNPKDRYQTCAELMYDLEHYEEIDEKYIKKQKKKLGTFLLSMCCMFLFFILAVFGHVKAAAIMAEDYDGQMQLAESTEDYNKTVLAYLTAISISPGSETAYLKLIEEFTNDLAYTEEEADMVECLLIGGLERPIKELLENSKDGNMKYQGTELKSFVALDQLEKVPEEYARVCYKIGEAYWLYYDTSTEVNKKTLGSVWFKRVVNNDMAADEDKRRAKIYQNIGDFYANIAKLQYEGNDDGEYKKHWENLKELKKENDENPNQEAVTVRLYSEIISQITILSNDLKNDGIKQVELTDMLLEVKEDLENMKTNNSLVRKEINNQLTLYDTAYQSILTAYQSREEETK</sequence>
<dbReference type="GO" id="GO:0004674">
    <property type="term" value="F:protein serine/threonine kinase activity"/>
    <property type="evidence" value="ECO:0007669"/>
    <property type="project" value="UniProtKB-KW"/>
</dbReference>
<keyword evidence="10" id="KW-0472">Membrane</keyword>
<name>A0A3N1XPU3_9FIRM</name>
<keyword evidence="6 9" id="KW-0067">ATP-binding</keyword>
<evidence type="ECO:0000256" key="9">
    <source>
        <dbReference type="PROSITE-ProRule" id="PRU10141"/>
    </source>
</evidence>
<keyword evidence="4 9" id="KW-0547">Nucleotide-binding</keyword>
<dbReference type="InterPro" id="IPR011009">
    <property type="entry name" value="Kinase-like_dom_sf"/>
</dbReference>
<dbReference type="AlphaFoldDB" id="A0A3N1XPU3"/>
<dbReference type="InterPro" id="IPR008271">
    <property type="entry name" value="Ser/Thr_kinase_AS"/>
</dbReference>
<evidence type="ECO:0000313" key="13">
    <source>
        <dbReference type="Proteomes" id="UP000273083"/>
    </source>
</evidence>
<reference evidence="12 13" key="1">
    <citation type="submission" date="2018-11" db="EMBL/GenBank/DDBJ databases">
        <title>Genomic Encyclopedia of Type Strains, Phase IV (KMG-IV): sequencing the most valuable type-strain genomes for metagenomic binning, comparative biology and taxonomic classification.</title>
        <authorList>
            <person name="Goeker M."/>
        </authorList>
    </citation>
    <scope>NUCLEOTIDE SEQUENCE [LARGE SCALE GENOMIC DNA]</scope>
    <source>
        <strain evidence="12 13">DSM 26537</strain>
    </source>
</reference>
<comment type="catalytic activity">
    <reaction evidence="8">
        <text>L-seryl-[protein] + ATP = O-phospho-L-seryl-[protein] + ADP + H(+)</text>
        <dbReference type="Rhea" id="RHEA:17989"/>
        <dbReference type="Rhea" id="RHEA-COMP:9863"/>
        <dbReference type="Rhea" id="RHEA-COMP:11604"/>
        <dbReference type="ChEBI" id="CHEBI:15378"/>
        <dbReference type="ChEBI" id="CHEBI:29999"/>
        <dbReference type="ChEBI" id="CHEBI:30616"/>
        <dbReference type="ChEBI" id="CHEBI:83421"/>
        <dbReference type="ChEBI" id="CHEBI:456216"/>
        <dbReference type="EC" id="2.7.11.1"/>
    </reaction>
</comment>
<dbReference type="InterPro" id="IPR000719">
    <property type="entry name" value="Prot_kinase_dom"/>
</dbReference>
<evidence type="ECO:0000256" key="7">
    <source>
        <dbReference type="ARBA" id="ARBA00047899"/>
    </source>
</evidence>
<comment type="caution">
    <text evidence="12">The sequence shown here is derived from an EMBL/GenBank/DDBJ whole genome shotgun (WGS) entry which is preliminary data.</text>
</comment>
<dbReference type="GO" id="GO:0005524">
    <property type="term" value="F:ATP binding"/>
    <property type="evidence" value="ECO:0007669"/>
    <property type="project" value="UniProtKB-UniRule"/>
</dbReference>
<evidence type="ECO:0000256" key="8">
    <source>
        <dbReference type="ARBA" id="ARBA00048679"/>
    </source>
</evidence>
<dbReference type="CDD" id="cd14014">
    <property type="entry name" value="STKc_PknB_like"/>
    <property type="match status" value="1"/>
</dbReference>
<evidence type="ECO:0000256" key="4">
    <source>
        <dbReference type="ARBA" id="ARBA00022741"/>
    </source>
</evidence>
<evidence type="ECO:0000256" key="10">
    <source>
        <dbReference type="SAM" id="Phobius"/>
    </source>
</evidence>
<organism evidence="12 13">
    <name type="scientific">Mobilisporobacter senegalensis</name>
    <dbReference type="NCBI Taxonomy" id="1329262"/>
    <lineage>
        <taxon>Bacteria</taxon>
        <taxon>Bacillati</taxon>
        <taxon>Bacillota</taxon>
        <taxon>Clostridia</taxon>
        <taxon>Lachnospirales</taxon>
        <taxon>Lachnospiraceae</taxon>
        <taxon>Mobilisporobacter</taxon>
    </lineage>
</organism>
<keyword evidence="3" id="KW-0808">Transferase</keyword>
<evidence type="ECO:0000256" key="2">
    <source>
        <dbReference type="ARBA" id="ARBA00022527"/>
    </source>
</evidence>
<dbReference type="EMBL" id="RJVG01000004">
    <property type="protein sequence ID" value="ROR28675.1"/>
    <property type="molecule type" value="Genomic_DNA"/>
</dbReference>
<dbReference type="SUPFAM" id="SSF56112">
    <property type="entry name" value="Protein kinase-like (PK-like)"/>
    <property type="match status" value="1"/>
</dbReference>
<dbReference type="PROSITE" id="PS00107">
    <property type="entry name" value="PROTEIN_KINASE_ATP"/>
    <property type="match status" value="1"/>
</dbReference>
<feature type="transmembrane region" description="Helical" evidence="10">
    <location>
        <begin position="278"/>
        <end position="300"/>
    </location>
</feature>
<evidence type="ECO:0000256" key="1">
    <source>
        <dbReference type="ARBA" id="ARBA00012513"/>
    </source>
</evidence>
<protein>
    <recommendedName>
        <fullName evidence="1">non-specific serine/threonine protein kinase</fullName>
        <ecNumber evidence="1">2.7.11.1</ecNumber>
    </recommendedName>
</protein>
<dbReference type="EC" id="2.7.11.1" evidence="1"/>
<evidence type="ECO:0000256" key="3">
    <source>
        <dbReference type="ARBA" id="ARBA00022679"/>
    </source>
</evidence>
<feature type="binding site" evidence="9">
    <location>
        <position position="41"/>
    </location>
    <ligand>
        <name>ATP</name>
        <dbReference type="ChEBI" id="CHEBI:30616"/>
    </ligand>
</feature>
<dbReference type="PROSITE" id="PS00108">
    <property type="entry name" value="PROTEIN_KINASE_ST"/>
    <property type="match status" value="1"/>
</dbReference>
<evidence type="ECO:0000313" key="12">
    <source>
        <dbReference type="EMBL" id="ROR28675.1"/>
    </source>
</evidence>
<dbReference type="PANTHER" id="PTHR24363:SF0">
    <property type="entry name" value="SERINE_THREONINE KINASE LIKE DOMAIN CONTAINING 1"/>
    <property type="match status" value="1"/>
</dbReference>
<accession>A0A3N1XPU3</accession>
<keyword evidence="10" id="KW-1133">Transmembrane helix</keyword>
<dbReference type="InterPro" id="IPR017441">
    <property type="entry name" value="Protein_kinase_ATP_BS"/>
</dbReference>